<organism evidence="1 2">
    <name type="scientific">Escherichia coli</name>
    <dbReference type="NCBI Taxonomy" id="562"/>
    <lineage>
        <taxon>Bacteria</taxon>
        <taxon>Pseudomonadati</taxon>
        <taxon>Pseudomonadota</taxon>
        <taxon>Gammaproteobacteria</taxon>
        <taxon>Enterobacterales</taxon>
        <taxon>Enterobacteriaceae</taxon>
        <taxon>Escherichia</taxon>
    </lineage>
</organism>
<evidence type="ECO:0000313" key="1">
    <source>
        <dbReference type="EMBL" id="SQP84378.1"/>
    </source>
</evidence>
<dbReference type="Proteomes" id="UP000250671">
    <property type="component" value="Unassembled WGS sequence"/>
</dbReference>
<gene>
    <name evidence="1" type="ORF">SAMEA3752557_03743</name>
</gene>
<accession>A0A2X7F2U9</accession>
<proteinExistence type="predicted"/>
<sequence length="74" mass="8603">MLTLIDQVSLMIHSEQTCSWNTSLRGLWSFSHTIEAANSGLVLRCNRSVRNQHKQSFTYFLQGSPLHEFFHSYN</sequence>
<dbReference type="EMBL" id="UCZA01000024">
    <property type="protein sequence ID" value="SQP84378.1"/>
    <property type="molecule type" value="Genomic_DNA"/>
</dbReference>
<protein>
    <submittedName>
        <fullName evidence="1">Uncharacterized protein</fullName>
    </submittedName>
</protein>
<name>A0A2X7F2U9_ECOLX</name>
<evidence type="ECO:0000313" key="2">
    <source>
        <dbReference type="Proteomes" id="UP000250671"/>
    </source>
</evidence>
<dbReference type="AlphaFoldDB" id="A0A2X7F2U9"/>
<reference evidence="1 2" key="1">
    <citation type="submission" date="2018-06" db="EMBL/GenBank/DDBJ databases">
        <authorList>
            <consortium name="Pathogen Informatics"/>
            <person name="Doyle S."/>
        </authorList>
    </citation>
    <scope>NUCLEOTIDE SEQUENCE [LARGE SCALE GENOMIC DNA]</scope>
    <source>
        <strain evidence="1 2">VREC0535</strain>
    </source>
</reference>